<dbReference type="SUPFAM" id="SSF53300">
    <property type="entry name" value="vWA-like"/>
    <property type="match status" value="1"/>
</dbReference>
<organism evidence="3 4">
    <name type="scientific">Aquamicrobium defluvii</name>
    <dbReference type="NCBI Taxonomy" id="69279"/>
    <lineage>
        <taxon>Bacteria</taxon>
        <taxon>Pseudomonadati</taxon>
        <taxon>Pseudomonadota</taxon>
        <taxon>Alphaproteobacteria</taxon>
        <taxon>Hyphomicrobiales</taxon>
        <taxon>Phyllobacteriaceae</taxon>
        <taxon>Aquamicrobium</taxon>
    </lineage>
</organism>
<sequence>MGRRDGLRHVRDRDVLGTRIHPIHRQGRPYRGAGRTDRRQADAGRKITGQPCHRRGQAALCRGQRPVCHRPAGQRRDRRDHRAGARHPDHSTDTRRKADFRHLACLPAGCRRLYRRSHPGLCNPHRLDQRLGIGTGSAGALRAELQGHAQECRVAGDHRLFHELSGVSGYARAGCARRLRDARRMGGRWLRVCAAVCLERQGGIAGAIRHRLPDAGVLQDHRKSAARSRMGCAAGTDVCQIPQAEGARHGGVGWVRRARQWRCAASMKQTTERNTMMKALKTALVAAIAITTPLSVAAAAEDVIIVYDASGSMWGQIDGTSKIEIARDVMADLVTGWSDDINLGLVAYGHRSEGDCRDIETLIEPGPLDRASFISTVNRIRPKGKTPISAAVQHAAELLSYRDNPATVVLISDGLETCQADPCALAEQLARQGVKFTTHVVGFDLEDQAHESLACIAENTGGVFVPAQNADELKAALAHVQSVMDLQPMTPPEAEVAPEQEPEAEIEIQAPGQVTTGSSFKVTWSASIHPEDYVTIVPVGAEEGKYTNYQRVRDVTENRLIAPAQPGLYEVRYVTRKDGHTLGATRVEVVEAEIGITAPQQVTTGASFKVTWSTSIHPEDYVTIVPTGAEEGKYTNYQRVRDVTENRLIAPAEPGLYEVRYVLREGGRTMASTPVEVVEAEMGIAAPKEVTTGASFKVTWSASIHPEDYVTIVPAGAEEGKYTNYQRVRDVTENRLIAPAEPGLYEVRYVLREGGRTMASAPVEVVEAEVTVSGPDVVRAGTKIQVTWSISIHPEDYVTIVPAGTAEGKYADYIRVRDARAGEMKAPAETGLYEIRYVLREGARTLASHQLEVVAQDAPLDDGAGLAAPSEAGAGETITVSWRAEAGSADQRVALARADQADFSWIAAHKVETEKSLELLMPAQAGTYEVRFLDISGRKVLGRAIVEVK</sequence>
<reference evidence="3 4" key="1">
    <citation type="submission" date="2014-02" db="EMBL/GenBank/DDBJ databases">
        <title>Aquamicrobium defluvii Genome sequencing.</title>
        <authorList>
            <person name="Wang X."/>
        </authorList>
    </citation>
    <scope>NUCLEOTIDE SEQUENCE [LARGE SCALE GENOMIC DNA]</scope>
    <source>
        <strain evidence="3 4">W13Z1</strain>
    </source>
</reference>
<dbReference type="PANTHER" id="PTHR10579">
    <property type="entry name" value="CALCIUM-ACTIVATED CHLORIDE CHANNEL REGULATOR"/>
    <property type="match status" value="1"/>
</dbReference>
<dbReference type="InterPro" id="IPR051266">
    <property type="entry name" value="CLCR"/>
</dbReference>
<evidence type="ECO:0000313" key="3">
    <source>
        <dbReference type="EMBL" id="EXL10602.1"/>
    </source>
</evidence>
<dbReference type="PANTHER" id="PTHR10579:SF43">
    <property type="entry name" value="ZINC FINGER (C3HC4-TYPE RING FINGER) FAMILY PROTEIN"/>
    <property type="match status" value="1"/>
</dbReference>
<dbReference type="PATRIC" id="fig|69279.3.peg.374"/>
<evidence type="ECO:0000256" key="1">
    <source>
        <dbReference type="SAM" id="MobiDB-lite"/>
    </source>
</evidence>
<feature type="domain" description="VWFA" evidence="2">
    <location>
        <begin position="302"/>
        <end position="480"/>
    </location>
</feature>
<dbReference type="AlphaFoldDB" id="A0A011U2D0"/>
<dbReference type="Gene3D" id="3.40.50.410">
    <property type="entry name" value="von Willebrand factor, type A domain"/>
    <property type="match status" value="1"/>
</dbReference>
<evidence type="ECO:0000259" key="2">
    <source>
        <dbReference type="PROSITE" id="PS50234"/>
    </source>
</evidence>
<accession>A0A011U2D0</accession>
<gene>
    <name evidence="3" type="ORF">BG36_01855</name>
</gene>
<dbReference type="STRING" id="69279.BG36_01855"/>
<dbReference type="eggNOG" id="COG2304">
    <property type="taxonomic scope" value="Bacteria"/>
</dbReference>
<evidence type="ECO:0000313" key="4">
    <source>
        <dbReference type="Proteomes" id="UP000019849"/>
    </source>
</evidence>
<dbReference type="InterPro" id="IPR002035">
    <property type="entry name" value="VWF_A"/>
</dbReference>
<dbReference type="Proteomes" id="UP000019849">
    <property type="component" value="Unassembled WGS sequence"/>
</dbReference>
<proteinExistence type="predicted"/>
<dbReference type="HOGENOM" id="CLU_310082_0_0_5"/>
<comment type="caution">
    <text evidence="3">The sequence shown here is derived from an EMBL/GenBank/DDBJ whole genome shotgun (WGS) entry which is preliminary data.</text>
</comment>
<feature type="compositionally biased region" description="Basic and acidic residues" evidence="1">
    <location>
        <begin position="34"/>
        <end position="45"/>
    </location>
</feature>
<dbReference type="EMBL" id="JENY01000001">
    <property type="protein sequence ID" value="EXL10602.1"/>
    <property type="molecule type" value="Genomic_DNA"/>
</dbReference>
<name>A0A011U2D0_9HYPH</name>
<protein>
    <recommendedName>
        <fullName evidence="2">VWFA domain-containing protein</fullName>
    </recommendedName>
</protein>
<dbReference type="InterPro" id="IPR036465">
    <property type="entry name" value="vWFA_dom_sf"/>
</dbReference>
<dbReference type="PROSITE" id="PS50234">
    <property type="entry name" value="VWFA"/>
    <property type="match status" value="1"/>
</dbReference>
<feature type="region of interest" description="Disordered" evidence="1">
    <location>
        <begin position="23"/>
        <end position="95"/>
    </location>
</feature>
<dbReference type="SMART" id="SM00327">
    <property type="entry name" value="VWA"/>
    <property type="match status" value="1"/>
</dbReference>
<dbReference type="Pfam" id="PF00092">
    <property type="entry name" value="VWA"/>
    <property type="match status" value="1"/>
</dbReference>
<feature type="compositionally biased region" description="Basic and acidic residues" evidence="1">
    <location>
        <begin position="74"/>
        <end position="95"/>
    </location>
</feature>